<feature type="domain" description="Ig-like" evidence="1">
    <location>
        <begin position="1"/>
        <end position="68"/>
    </location>
</feature>
<sequence length="108" mass="12484">MKSEYKQNYTRAELKCQSSCQPDHQSYIWIKNGWKHLRETSSSVSVSVYSADRYSCALKGYEEFPSISVCEFTLQSFKKLQLQGFEFTARTPLGHIKSHLNLTCFSGR</sequence>
<gene>
    <name evidence="2" type="ORF">XENORESO_004290</name>
</gene>
<dbReference type="EMBL" id="JAHRIM010031774">
    <property type="protein sequence ID" value="MEQ2265244.1"/>
    <property type="molecule type" value="Genomic_DNA"/>
</dbReference>
<evidence type="ECO:0000259" key="1">
    <source>
        <dbReference type="PROSITE" id="PS50835"/>
    </source>
</evidence>
<dbReference type="PROSITE" id="PS50835">
    <property type="entry name" value="IG_LIKE"/>
    <property type="match status" value="1"/>
</dbReference>
<evidence type="ECO:0000313" key="2">
    <source>
        <dbReference type="EMBL" id="MEQ2265244.1"/>
    </source>
</evidence>
<name>A0ABV0W807_9TELE</name>
<organism evidence="2 3">
    <name type="scientific">Xenotaenia resolanae</name>
    <dbReference type="NCBI Taxonomy" id="208358"/>
    <lineage>
        <taxon>Eukaryota</taxon>
        <taxon>Metazoa</taxon>
        <taxon>Chordata</taxon>
        <taxon>Craniata</taxon>
        <taxon>Vertebrata</taxon>
        <taxon>Euteleostomi</taxon>
        <taxon>Actinopterygii</taxon>
        <taxon>Neopterygii</taxon>
        <taxon>Teleostei</taxon>
        <taxon>Neoteleostei</taxon>
        <taxon>Acanthomorphata</taxon>
        <taxon>Ovalentaria</taxon>
        <taxon>Atherinomorphae</taxon>
        <taxon>Cyprinodontiformes</taxon>
        <taxon>Goodeidae</taxon>
        <taxon>Xenotaenia</taxon>
    </lineage>
</organism>
<evidence type="ECO:0000313" key="3">
    <source>
        <dbReference type="Proteomes" id="UP001444071"/>
    </source>
</evidence>
<protein>
    <recommendedName>
        <fullName evidence="1">Ig-like domain-containing protein</fullName>
    </recommendedName>
</protein>
<dbReference type="InterPro" id="IPR007110">
    <property type="entry name" value="Ig-like_dom"/>
</dbReference>
<accession>A0ABV0W807</accession>
<dbReference type="Proteomes" id="UP001444071">
    <property type="component" value="Unassembled WGS sequence"/>
</dbReference>
<proteinExistence type="predicted"/>
<keyword evidence="3" id="KW-1185">Reference proteome</keyword>
<reference evidence="2 3" key="1">
    <citation type="submission" date="2021-06" db="EMBL/GenBank/DDBJ databases">
        <authorList>
            <person name="Palmer J.M."/>
        </authorList>
    </citation>
    <scope>NUCLEOTIDE SEQUENCE [LARGE SCALE GENOMIC DNA]</scope>
    <source>
        <strain evidence="2 3">XR_2019</strain>
        <tissue evidence="2">Muscle</tissue>
    </source>
</reference>
<comment type="caution">
    <text evidence="2">The sequence shown here is derived from an EMBL/GenBank/DDBJ whole genome shotgun (WGS) entry which is preliminary data.</text>
</comment>